<dbReference type="VEuPathDB" id="PiroplasmaDB:TpMuguga_04g00008"/>
<comment type="caution">
    <text evidence="3">The sequence shown here is derived from an EMBL/GenBank/DDBJ whole genome shotgun (WGS) entry which is preliminary data.</text>
</comment>
<dbReference type="AlphaFoldDB" id="Q4N3H6"/>
<evidence type="ECO:0000256" key="2">
    <source>
        <dbReference type="SAM" id="SignalP"/>
    </source>
</evidence>
<evidence type="ECO:0000313" key="3">
    <source>
        <dbReference type="EMBL" id="EAN31359.1"/>
    </source>
</evidence>
<keyword evidence="4" id="KW-1185">Reference proteome</keyword>
<protein>
    <submittedName>
        <fullName evidence="3">Uncharacterized protein</fullName>
    </submittedName>
</protein>
<dbReference type="GeneID" id="3501005"/>
<evidence type="ECO:0000313" key="4">
    <source>
        <dbReference type="Proteomes" id="UP000001949"/>
    </source>
</evidence>
<evidence type="ECO:0000256" key="1">
    <source>
        <dbReference type="SAM" id="MobiDB-lite"/>
    </source>
</evidence>
<dbReference type="eggNOG" id="ENOG502QU2K">
    <property type="taxonomic scope" value="Eukaryota"/>
</dbReference>
<dbReference type="Proteomes" id="UP000001949">
    <property type="component" value="Unassembled WGS sequence"/>
</dbReference>
<feature type="signal peptide" evidence="2">
    <location>
        <begin position="1"/>
        <end position="20"/>
    </location>
</feature>
<keyword evidence="2" id="KW-0732">Signal</keyword>
<dbReference type="OMA" id="NIRYQER"/>
<accession>Q4N3H6</accession>
<organism evidence="3 4">
    <name type="scientific">Theileria parva</name>
    <name type="common">East coast fever infection agent</name>
    <dbReference type="NCBI Taxonomy" id="5875"/>
    <lineage>
        <taxon>Eukaryota</taxon>
        <taxon>Sar</taxon>
        <taxon>Alveolata</taxon>
        <taxon>Apicomplexa</taxon>
        <taxon>Aconoidasida</taxon>
        <taxon>Piroplasmida</taxon>
        <taxon>Theileriidae</taxon>
        <taxon>Theileria</taxon>
    </lineage>
</organism>
<sequence length="448" mass="53714">MRCVTYKCVLIFIIIKCVKSQDNNPDQPADEEDEEDNFEVLDLDKIIQQRLDRFEDPQYQPQPEPQYQPEPDQYQQVLQYQPETTYYQQELSVYQPQQYDQYQPQHYQSYQAPTHPTGQQYVGYQYYEQSGVSQPGQYYIPPVTQPTQQPSYQNYYPGYPPHQPSYQHQYYEPPVTQPAQQQQYYQPSQPTQTQPQLPQPQYEYYEPTTTQTQQPEQYYDPSHPTQQQHYYEPPHTQTEKRMIISMLQNMIIHMHKKNLNLVRNNLNNQYNHKNKKKKPKKPKRARSPSEDQSEKQGDEQPIKRRGPNKPKVYNEIKFCKIDSDGNLVKMTNEDYEVTYDDRNKTKYLFYADLEQIECDNQIIYLHEDGTPYCSSLTYSKKTKIVVITNIQGFILIKRIKGEWTTTEEKIPEYVKFYTEDSEGKEILLTKEHYKIRITPRCKMYKDKS</sequence>
<feature type="compositionally biased region" description="Basic residues" evidence="1">
    <location>
        <begin position="272"/>
        <end position="286"/>
    </location>
</feature>
<feature type="compositionally biased region" description="Basic and acidic residues" evidence="1">
    <location>
        <begin position="287"/>
        <end position="302"/>
    </location>
</feature>
<feature type="compositionally biased region" description="Polar residues" evidence="1">
    <location>
        <begin position="145"/>
        <end position="154"/>
    </location>
</feature>
<gene>
    <name evidence="3" type="ordered locus">TP04_0008</name>
</gene>
<reference evidence="3 4" key="1">
    <citation type="journal article" date="2005" name="Science">
        <title>Genome sequence of Theileria parva, a bovine pathogen that transforms lymphocytes.</title>
        <authorList>
            <person name="Gardner M.J."/>
            <person name="Bishop R."/>
            <person name="Shah T."/>
            <person name="de Villiers E.P."/>
            <person name="Carlton J.M."/>
            <person name="Hall N."/>
            <person name="Ren Q."/>
            <person name="Paulsen I.T."/>
            <person name="Pain A."/>
            <person name="Berriman M."/>
            <person name="Wilson R.J.M."/>
            <person name="Sato S."/>
            <person name="Ralph S.A."/>
            <person name="Mann D.J."/>
            <person name="Xiong Z."/>
            <person name="Shallom S.J."/>
            <person name="Weidman J."/>
            <person name="Jiang L."/>
            <person name="Lynn J."/>
            <person name="Weaver B."/>
            <person name="Shoaibi A."/>
            <person name="Domingo A.R."/>
            <person name="Wasawo D."/>
            <person name="Crabtree J."/>
            <person name="Wortman J.R."/>
            <person name="Haas B."/>
            <person name="Angiuoli S.V."/>
            <person name="Creasy T.H."/>
            <person name="Lu C."/>
            <person name="Suh B."/>
            <person name="Silva J.C."/>
            <person name="Utterback T.R."/>
            <person name="Feldblyum T.V."/>
            <person name="Pertea M."/>
            <person name="Allen J."/>
            <person name="Nierman W.C."/>
            <person name="Taracha E.L.N."/>
            <person name="Salzberg S.L."/>
            <person name="White O.R."/>
            <person name="Fitzhugh H.A."/>
            <person name="Morzaria S."/>
            <person name="Venter J.C."/>
            <person name="Fraser C.M."/>
            <person name="Nene V."/>
        </authorList>
    </citation>
    <scope>NUCLEOTIDE SEQUENCE [LARGE SCALE GENOMIC DNA]</scope>
    <source>
        <strain evidence="3 4">Muguga</strain>
    </source>
</reference>
<dbReference type="KEGG" id="tpv:TP04_0008"/>
<proteinExistence type="predicted"/>
<feature type="chain" id="PRO_5010138637" evidence="2">
    <location>
        <begin position="21"/>
        <end position="448"/>
    </location>
</feature>
<feature type="compositionally biased region" description="Low complexity" evidence="1">
    <location>
        <begin position="172"/>
        <end position="219"/>
    </location>
</feature>
<dbReference type="RefSeq" id="XP_763642.1">
    <property type="nucleotide sequence ID" value="XM_758549.1"/>
</dbReference>
<dbReference type="EMBL" id="AAGK01000004">
    <property type="protein sequence ID" value="EAN31359.1"/>
    <property type="molecule type" value="Genomic_DNA"/>
</dbReference>
<name>Q4N3H6_THEPA</name>
<feature type="region of interest" description="Disordered" evidence="1">
    <location>
        <begin position="137"/>
        <end position="236"/>
    </location>
</feature>
<feature type="region of interest" description="Disordered" evidence="1">
    <location>
        <begin position="269"/>
        <end position="310"/>
    </location>
</feature>